<dbReference type="Proteomes" id="UP000440578">
    <property type="component" value="Unassembled WGS sequence"/>
</dbReference>
<feature type="chain" id="PRO_5025377280" description="C-type lectin domain-containing protein" evidence="1">
    <location>
        <begin position="24"/>
        <end position="211"/>
    </location>
</feature>
<evidence type="ECO:0000313" key="2">
    <source>
        <dbReference type="EMBL" id="KAF0311509.1"/>
    </source>
</evidence>
<dbReference type="InterPro" id="IPR016187">
    <property type="entry name" value="CTDL_fold"/>
</dbReference>
<feature type="signal peptide" evidence="1">
    <location>
        <begin position="1"/>
        <end position="23"/>
    </location>
</feature>
<evidence type="ECO:0008006" key="4">
    <source>
        <dbReference type="Google" id="ProtNLM"/>
    </source>
</evidence>
<accession>A0A6A4X213</accession>
<sequence length="211" mass="22837">MDGAGGRLLLLLLPLLLAAGVSARLFRQTAGDQAFTGVPLQVEAGGWTTLCAIHCARNPGCAAMQPSGDSSTTTTTTPPCPSDWTVIGTACYFIASPGNSESLWQDDSDYCAAQFGTRATLPAFETSSQYSFFVNKISGRVWMNIRYVNGQFSMFGGSSSTYWQNKWDMYEPGSADNGFVFFYGAYDTLWAVPIDPGPMPRTQVVCMIYMG</sequence>
<gene>
    <name evidence="2" type="ORF">FJT64_017694</name>
</gene>
<keyword evidence="1" id="KW-0732">Signal</keyword>
<name>A0A6A4X213_AMPAM</name>
<evidence type="ECO:0000256" key="1">
    <source>
        <dbReference type="SAM" id="SignalP"/>
    </source>
</evidence>
<protein>
    <recommendedName>
        <fullName evidence="4">C-type lectin domain-containing protein</fullName>
    </recommendedName>
</protein>
<reference evidence="2 3" key="1">
    <citation type="submission" date="2019-07" db="EMBL/GenBank/DDBJ databases">
        <title>Draft genome assembly of a fouling barnacle, Amphibalanus amphitrite (Darwin, 1854): The first reference genome for Thecostraca.</title>
        <authorList>
            <person name="Kim W."/>
        </authorList>
    </citation>
    <scope>NUCLEOTIDE SEQUENCE [LARGE SCALE GENOMIC DNA]</scope>
    <source>
        <strain evidence="2">SNU_AA5</strain>
        <tissue evidence="2">Soma without cirri and trophi</tissue>
    </source>
</reference>
<dbReference type="InterPro" id="IPR016186">
    <property type="entry name" value="C-type_lectin-like/link_sf"/>
</dbReference>
<dbReference type="EMBL" id="VIIS01000235">
    <property type="protein sequence ID" value="KAF0311509.1"/>
    <property type="molecule type" value="Genomic_DNA"/>
</dbReference>
<dbReference type="AlphaFoldDB" id="A0A6A4X213"/>
<keyword evidence="3" id="KW-1185">Reference proteome</keyword>
<organism evidence="2 3">
    <name type="scientific">Amphibalanus amphitrite</name>
    <name type="common">Striped barnacle</name>
    <name type="synonym">Balanus amphitrite</name>
    <dbReference type="NCBI Taxonomy" id="1232801"/>
    <lineage>
        <taxon>Eukaryota</taxon>
        <taxon>Metazoa</taxon>
        <taxon>Ecdysozoa</taxon>
        <taxon>Arthropoda</taxon>
        <taxon>Crustacea</taxon>
        <taxon>Multicrustacea</taxon>
        <taxon>Cirripedia</taxon>
        <taxon>Thoracica</taxon>
        <taxon>Thoracicalcarea</taxon>
        <taxon>Balanomorpha</taxon>
        <taxon>Balanoidea</taxon>
        <taxon>Balanidae</taxon>
        <taxon>Amphibalaninae</taxon>
        <taxon>Amphibalanus</taxon>
    </lineage>
</organism>
<dbReference type="SUPFAM" id="SSF56436">
    <property type="entry name" value="C-type lectin-like"/>
    <property type="match status" value="1"/>
</dbReference>
<evidence type="ECO:0000313" key="3">
    <source>
        <dbReference type="Proteomes" id="UP000440578"/>
    </source>
</evidence>
<proteinExistence type="predicted"/>
<dbReference type="OrthoDB" id="6375653at2759"/>
<comment type="caution">
    <text evidence="2">The sequence shown here is derived from an EMBL/GenBank/DDBJ whole genome shotgun (WGS) entry which is preliminary data.</text>
</comment>
<dbReference type="Gene3D" id="3.10.100.10">
    <property type="entry name" value="Mannose-Binding Protein A, subunit A"/>
    <property type="match status" value="1"/>
</dbReference>